<protein>
    <submittedName>
        <fullName evidence="2">Uncharacterized protein</fullName>
    </submittedName>
</protein>
<dbReference type="Proteomes" id="UP001482620">
    <property type="component" value="Unassembled WGS sequence"/>
</dbReference>
<proteinExistence type="predicted"/>
<dbReference type="EMBL" id="JAHRIQ010027669">
    <property type="protein sequence ID" value="MEQ2230541.1"/>
    <property type="molecule type" value="Genomic_DNA"/>
</dbReference>
<accession>A0ABV0TET0</accession>
<organism evidence="2 3">
    <name type="scientific">Ilyodon furcidens</name>
    <name type="common">goldbreast splitfin</name>
    <dbReference type="NCBI Taxonomy" id="33524"/>
    <lineage>
        <taxon>Eukaryota</taxon>
        <taxon>Metazoa</taxon>
        <taxon>Chordata</taxon>
        <taxon>Craniata</taxon>
        <taxon>Vertebrata</taxon>
        <taxon>Euteleostomi</taxon>
        <taxon>Actinopterygii</taxon>
        <taxon>Neopterygii</taxon>
        <taxon>Teleostei</taxon>
        <taxon>Neoteleostei</taxon>
        <taxon>Acanthomorphata</taxon>
        <taxon>Ovalentaria</taxon>
        <taxon>Atherinomorphae</taxon>
        <taxon>Cyprinodontiformes</taxon>
        <taxon>Goodeidae</taxon>
        <taxon>Ilyodon</taxon>
    </lineage>
</organism>
<name>A0ABV0TET0_9TELE</name>
<evidence type="ECO:0000313" key="2">
    <source>
        <dbReference type="EMBL" id="MEQ2230541.1"/>
    </source>
</evidence>
<sequence length="140" mass="15665">MHRTECVPLINLKVTHFTVEYIYIHSCIFYTASSIVGHGGVGAYQNSMVGGRVHPGQVTSPPQGNTETHRTNNNAHTVTPKGNLERPVNLRVMFLDCGRNPERTHACMGRTCKLNVYYLISRFTGNSRSTIVKLFVVFVK</sequence>
<evidence type="ECO:0000256" key="1">
    <source>
        <dbReference type="SAM" id="MobiDB-lite"/>
    </source>
</evidence>
<feature type="region of interest" description="Disordered" evidence="1">
    <location>
        <begin position="54"/>
        <end position="82"/>
    </location>
</feature>
<comment type="caution">
    <text evidence="2">The sequence shown here is derived from an EMBL/GenBank/DDBJ whole genome shotgun (WGS) entry which is preliminary data.</text>
</comment>
<gene>
    <name evidence="2" type="ORF">ILYODFUR_030397</name>
</gene>
<reference evidence="2 3" key="1">
    <citation type="submission" date="2021-06" db="EMBL/GenBank/DDBJ databases">
        <authorList>
            <person name="Palmer J.M."/>
        </authorList>
    </citation>
    <scope>NUCLEOTIDE SEQUENCE [LARGE SCALE GENOMIC DNA]</scope>
    <source>
        <strain evidence="3">if_2019</strain>
        <tissue evidence="2">Muscle</tissue>
    </source>
</reference>
<evidence type="ECO:0000313" key="3">
    <source>
        <dbReference type="Proteomes" id="UP001482620"/>
    </source>
</evidence>
<keyword evidence="3" id="KW-1185">Reference proteome</keyword>
<feature type="compositionally biased region" description="Polar residues" evidence="1">
    <location>
        <begin position="57"/>
        <end position="77"/>
    </location>
</feature>